<proteinExistence type="predicted"/>
<sequence length="61" mass="6930">MLEHVKKVAKQIDGSSCRTNLGSNLPERNLLGMAANLTTQKNLTDFFQIQVMYFTKKLTKN</sequence>
<gene>
    <name evidence="1" type="ORF">PC_RS08260</name>
</gene>
<evidence type="ECO:0000313" key="2">
    <source>
        <dbReference type="Proteomes" id="UP000000529"/>
    </source>
</evidence>
<dbReference type="KEGG" id="pcu:PC_RS08260"/>
<dbReference type="Proteomes" id="UP000000529">
    <property type="component" value="Chromosome"/>
</dbReference>
<protein>
    <submittedName>
        <fullName evidence="1">Uncharacterized protein</fullName>
    </submittedName>
</protein>
<organism evidence="1 2">
    <name type="scientific">Protochlamydia amoebophila (strain UWE25)</name>
    <dbReference type="NCBI Taxonomy" id="264201"/>
    <lineage>
        <taxon>Bacteria</taxon>
        <taxon>Pseudomonadati</taxon>
        <taxon>Chlamydiota</taxon>
        <taxon>Chlamydiia</taxon>
        <taxon>Parachlamydiales</taxon>
        <taxon>Parachlamydiaceae</taxon>
        <taxon>Candidatus Protochlamydia</taxon>
    </lineage>
</organism>
<accession>A0A2P9HAB7</accession>
<name>A0A2P9HAB7_PARUW</name>
<reference evidence="1 2" key="1">
    <citation type="journal article" date="2004" name="Science">
        <title>Illuminating the evolutionary history of chlamydiae.</title>
        <authorList>
            <person name="Horn M."/>
            <person name="Collingro A."/>
            <person name="Schmitz-Esser S."/>
            <person name="Beier C.L."/>
            <person name="Purkhold U."/>
            <person name="Fartmann B."/>
            <person name="Brandt P."/>
            <person name="Nyakatura G.J."/>
            <person name="Droege M."/>
            <person name="Frishman D."/>
            <person name="Rattei T."/>
            <person name="Mewes H."/>
            <person name="Wagner M."/>
        </authorList>
    </citation>
    <scope>NUCLEOTIDE SEQUENCE [LARGE SCALE GENOMIC DNA]</scope>
    <source>
        <strain evidence="1 2">UWE25</strain>
    </source>
</reference>
<dbReference type="EMBL" id="BX908798">
    <property type="protein sequence ID" value="SPJ31931.1"/>
    <property type="molecule type" value="Genomic_DNA"/>
</dbReference>
<evidence type="ECO:0000313" key="1">
    <source>
        <dbReference type="EMBL" id="SPJ31931.1"/>
    </source>
</evidence>
<dbReference type="AlphaFoldDB" id="A0A2P9HAB7"/>
<keyword evidence="2" id="KW-1185">Reference proteome</keyword>